<dbReference type="SFLD" id="SFLDS00003">
    <property type="entry name" value="Haloacid_Dehalogenase"/>
    <property type="match status" value="1"/>
</dbReference>
<dbReference type="FunFam" id="3.40.50.1000:FF:000029">
    <property type="entry name" value="3-deoxy-D-manno-octulosonate 8-phosphate phosphatase KdsC"/>
    <property type="match status" value="1"/>
</dbReference>
<evidence type="ECO:0000256" key="5">
    <source>
        <dbReference type="ARBA" id="ARBA00022801"/>
    </source>
</evidence>
<feature type="binding site" evidence="7">
    <location>
        <position position="22"/>
    </location>
    <ligand>
        <name>Mg(2+)</name>
        <dbReference type="ChEBI" id="CHEBI:18420"/>
    </ligand>
</feature>
<accession>I0IMG9</accession>
<dbReference type="HOGENOM" id="CLU_106694_0_1_0"/>
<dbReference type="SFLD" id="SFLDG01136">
    <property type="entry name" value="C1.6:_Phosphoserine_Phosphatas"/>
    <property type="match status" value="1"/>
</dbReference>
<sequence>MRISPSPRVIRDFRRVRGLVMDVDGVLTDGLISYGVDDEEMKSFSLRDGHGLVLLRRAGVRLALLSGRDSKAIRRRMKELGIEDGYLGVREKLPIFQSILQKWNLFSEEILFIGDDVVDLPVMRISGLAITVPEAPWVVRREADWVTRLPGGNGAVREIADWILLGRSADISETRCNQDGDSP</sequence>
<dbReference type="GO" id="GO:0046872">
    <property type="term" value="F:metal ion binding"/>
    <property type="evidence" value="ECO:0007669"/>
    <property type="project" value="UniProtKB-KW"/>
</dbReference>
<evidence type="ECO:0000256" key="3">
    <source>
        <dbReference type="ARBA" id="ARBA00011881"/>
    </source>
</evidence>
<dbReference type="Pfam" id="PF00702">
    <property type="entry name" value="Hydrolase"/>
    <property type="match status" value="1"/>
</dbReference>
<gene>
    <name evidence="8" type="ordered locus">LFE_0753</name>
</gene>
<evidence type="ECO:0000256" key="2">
    <source>
        <dbReference type="ARBA" id="ARBA00005893"/>
    </source>
</evidence>
<dbReference type="InterPro" id="IPR036412">
    <property type="entry name" value="HAD-like_sf"/>
</dbReference>
<dbReference type="KEGG" id="lfc:LFE_0753"/>
<evidence type="ECO:0000313" key="9">
    <source>
        <dbReference type="Proteomes" id="UP000007382"/>
    </source>
</evidence>
<dbReference type="eggNOG" id="COG1778">
    <property type="taxonomic scope" value="Bacteria"/>
</dbReference>
<evidence type="ECO:0000256" key="1">
    <source>
        <dbReference type="ARBA" id="ARBA00001946"/>
    </source>
</evidence>
<dbReference type="GO" id="GO:0008781">
    <property type="term" value="F:N-acylneuraminate cytidylyltransferase activity"/>
    <property type="evidence" value="ECO:0007669"/>
    <property type="project" value="TreeGrafter"/>
</dbReference>
<organism evidence="8 9">
    <name type="scientific">Leptospirillum ferrooxidans (strain C2-3)</name>
    <dbReference type="NCBI Taxonomy" id="1162668"/>
    <lineage>
        <taxon>Bacteria</taxon>
        <taxon>Pseudomonadati</taxon>
        <taxon>Nitrospirota</taxon>
        <taxon>Nitrospiria</taxon>
        <taxon>Nitrospirales</taxon>
        <taxon>Nitrospiraceae</taxon>
        <taxon>Leptospirillum</taxon>
    </lineage>
</organism>
<evidence type="ECO:0000256" key="7">
    <source>
        <dbReference type="PIRSR" id="PIRSR006118-2"/>
    </source>
</evidence>
<dbReference type="InterPro" id="IPR023214">
    <property type="entry name" value="HAD_sf"/>
</dbReference>
<reference evidence="9" key="2">
    <citation type="submission" date="2012-03" db="EMBL/GenBank/DDBJ databases">
        <title>The complete genome sequence of the pioneer microbe on fresh volcanic deposit, Leptospirillum ferrooxidans strain C2-3.</title>
        <authorList>
            <person name="Fujimura R."/>
            <person name="Sato Y."/>
            <person name="Nishizawa T."/>
            <person name="Nanba K."/>
            <person name="Oshima K."/>
            <person name="Hattori M."/>
            <person name="Kamijo T."/>
            <person name="Ohta H."/>
        </authorList>
    </citation>
    <scope>NUCLEOTIDE SEQUENCE [LARGE SCALE GENOMIC DNA]</scope>
    <source>
        <strain evidence="9">C2-3</strain>
    </source>
</reference>
<name>I0IMG9_LEPFC</name>
<comment type="subunit">
    <text evidence="3">Homotetramer.</text>
</comment>
<dbReference type="STRING" id="1162668.LFE_0753"/>
<evidence type="ECO:0000256" key="6">
    <source>
        <dbReference type="ARBA" id="ARBA00022842"/>
    </source>
</evidence>
<evidence type="ECO:0000313" key="8">
    <source>
        <dbReference type="EMBL" id="BAM06468.1"/>
    </source>
</evidence>
<dbReference type="SUPFAM" id="SSF56784">
    <property type="entry name" value="HAD-like"/>
    <property type="match status" value="1"/>
</dbReference>
<dbReference type="PATRIC" id="fig|1162668.3.peg.884"/>
<feature type="binding site" evidence="7">
    <location>
        <position position="24"/>
    </location>
    <ligand>
        <name>substrate</name>
    </ligand>
</feature>
<dbReference type="PANTHER" id="PTHR21485">
    <property type="entry name" value="HAD SUPERFAMILY MEMBERS CMAS AND KDSC"/>
    <property type="match status" value="1"/>
</dbReference>
<keyword evidence="5" id="KW-0378">Hydrolase</keyword>
<dbReference type="NCBIfam" id="TIGR01670">
    <property type="entry name" value="KdsC-phosphatas"/>
    <property type="match status" value="1"/>
</dbReference>
<dbReference type="GO" id="GO:0016788">
    <property type="term" value="F:hydrolase activity, acting on ester bonds"/>
    <property type="evidence" value="ECO:0007669"/>
    <property type="project" value="InterPro"/>
</dbReference>
<dbReference type="PIRSF" id="PIRSF006118">
    <property type="entry name" value="KDO8-P_Ptase"/>
    <property type="match status" value="1"/>
</dbReference>
<dbReference type="PANTHER" id="PTHR21485:SF3">
    <property type="entry name" value="N-ACYLNEURAMINATE CYTIDYLYLTRANSFERASE"/>
    <property type="match status" value="1"/>
</dbReference>
<dbReference type="RefSeq" id="WP_014448960.1">
    <property type="nucleotide sequence ID" value="NC_017094.1"/>
</dbReference>
<comment type="similarity">
    <text evidence="2">Belongs to the KdsC family.</text>
</comment>
<dbReference type="Proteomes" id="UP000007382">
    <property type="component" value="Chromosome"/>
</dbReference>
<dbReference type="AlphaFoldDB" id="I0IMG9"/>
<protein>
    <submittedName>
        <fullName evidence="8">Putative 3-deoxymanno-octulosonate-8-phosphatase</fullName>
    </submittedName>
</protein>
<dbReference type="EMBL" id="AP012342">
    <property type="protein sequence ID" value="BAM06468.1"/>
    <property type="molecule type" value="Genomic_DNA"/>
</dbReference>
<dbReference type="InterPro" id="IPR050793">
    <property type="entry name" value="CMP-NeuNAc_synthase"/>
</dbReference>
<comment type="cofactor">
    <cofactor evidence="1 7">
        <name>Mg(2+)</name>
        <dbReference type="ChEBI" id="CHEBI:18420"/>
    </cofactor>
</comment>
<dbReference type="OrthoDB" id="9805604at2"/>
<keyword evidence="6 7" id="KW-0460">Magnesium</keyword>
<dbReference type="Gene3D" id="3.40.50.1000">
    <property type="entry name" value="HAD superfamily/HAD-like"/>
    <property type="match status" value="1"/>
</dbReference>
<reference evidence="8 9" key="1">
    <citation type="journal article" date="2012" name="J. Bacteriol.">
        <title>Complete Genome Sequence of Leptospirillum ferrooxidans Strain C2-3, Isolated from a Fresh Volcanic Ash Deposit on the Island of Miyake, Japan.</title>
        <authorList>
            <person name="Fujimura R."/>
            <person name="Sato Y."/>
            <person name="Nishizawa T."/>
            <person name="Oshima K."/>
            <person name="Kim S.-W."/>
            <person name="Hattori M."/>
            <person name="Kamijo T."/>
            <person name="Ohta H."/>
        </authorList>
    </citation>
    <scope>NUCLEOTIDE SEQUENCE [LARGE SCALE GENOMIC DNA]</scope>
    <source>
        <strain evidence="8 9">C2-3</strain>
    </source>
</reference>
<dbReference type="SFLD" id="SFLDG01138">
    <property type="entry name" value="C1.6.2:_Deoxy-d-mannose-octulo"/>
    <property type="match status" value="1"/>
</dbReference>
<dbReference type="InterPro" id="IPR010023">
    <property type="entry name" value="KdsC_fam"/>
</dbReference>
<evidence type="ECO:0000256" key="4">
    <source>
        <dbReference type="ARBA" id="ARBA00022723"/>
    </source>
</evidence>
<feature type="binding site" evidence="7">
    <location>
        <position position="115"/>
    </location>
    <ligand>
        <name>Mg(2+)</name>
        <dbReference type="ChEBI" id="CHEBI:18420"/>
    </ligand>
</feature>
<proteinExistence type="inferred from homology"/>
<dbReference type="CDD" id="cd01630">
    <property type="entry name" value="HAD_KDO-like"/>
    <property type="match status" value="1"/>
</dbReference>
<keyword evidence="9" id="KW-1185">Reference proteome</keyword>
<keyword evidence="4 7" id="KW-0479">Metal-binding</keyword>